<organism evidence="1 2">
    <name type="scientific">Gallus gallus</name>
    <name type="common">Chicken</name>
    <dbReference type="NCBI Taxonomy" id="9031"/>
    <lineage>
        <taxon>Eukaryota</taxon>
        <taxon>Metazoa</taxon>
        <taxon>Chordata</taxon>
        <taxon>Craniata</taxon>
        <taxon>Vertebrata</taxon>
        <taxon>Euteleostomi</taxon>
        <taxon>Archelosauria</taxon>
        <taxon>Archosauria</taxon>
        <taxon>Dinosauria</taxon>
        <taxon>Saurischia</taxon>
        <taxon>Theropoda</taxon>
        <taxon>Coelurosauria</taxon>
        <taxon>Aves</taxon>
        <taxon>Neognathae</taxon>
        <taxon>Galloanserae</taxon>
        <taxon>Galliformes</taxon>
        <taxon>Phasianidae</taxon>
        <taxon>Phasianinae</taxon>
        <taxon>Gallus</taxon>
    </lineage>
</organism>
<dbReference type="AlphaFoldDB" id="A0A8V1AD78"/>
<dbReference type="Proteomes" id="UP000000539">
    <property type="component" value="Chromosome 28"/>
</dbReference>
<keyword evidence="2" id="KW-1185">Reference proteome</keyword>
<dbReference type="Ensembl" id="ENSGALT00010068454.1">
    <property type="protein sequence ID" value="ENSGALP00010042134.1"/>
    <property type="gene ID" value="ENSGALG00010028259.1"/>
</dbReference>
<reference evidence="1" key="3">
    <citation type="submission" date="2025-09" db="UniProtKB">
        <authorList>
            <consortium name="Ensembl"/>
        </authorList>
    </citation>
    <scope>IDENTIFICATION</scope>
    <source>
        <strain evidence="1">broiler</strain>
    </source>
</reference>
<protein>
    <submittedName>
        <fullName evidence="1">Uncharacterized protein</fullName>
    </submittedName>
</protein>
<accession>A0A8V1AD78</accession>
<reference evidence="1" key="1">
    <citation type="submission" date="2020-11" db="EMBL/GenBank/DDBJ databases">
        <title>Gallus gallus (Chicken) genome, bGalGal1, GRCg7b, maternal haplotype autosomes + Z &amp; W.</title>
        <authorList>
            <person name="Warren W."/>
            <person name="Formenti G."/>
            <person name="Fedrigo O."/>
            <person name="Haase B."/>
            <person name="Mountcastle J."/>
            <person name="Balacco J."/>
            <person name="Tracey A."/>
            <person name="Schneider V."/>
            <person name="Okimoto R."/>
            <person name="Cheng H."/>
            <person name="Hawken R."/>
            <person name="Howe K."/>
            <person name="Jarvis E.D."/>
        </authorList>
    </citation>
    <scope>NUCLEOTIDE SEQUENCE [LARGE SCALE GENOMIC DNA]</scope>
    <source>
        <strain evidence="1">Broiler</strain>
    </source>
</reference>
<proteinExistence type="predicted"/>
<name>A0A8V1AD78_CHICK</name>
<evidence type="ECO:0000313" key="1">
    <source>
        <dbReference type="Ensembl" id="ENSGALP00010042134.1"/>
    </source>
</evidence>
<evidence type="ECO:0000313" key="2">
    <source>
        <dbReference type="Proteomes" id="UP000000539"/>
    </source>
</evidence>
<dbReference type="GeneTree" id="ENSGT01040000240927"/>
<sequence>SCTKASHPTSKLTGRSGQYWLPPGATWEDMKESADTHYPKPQDLWLCLPGALLLIVVRCIFERWVAQIQLLLSAPQP</sequence>
<reference evidence="1" key="2">
    <citation type="submission" date="2025-08" db="UniProtKB">
        <authorList>
            <consortium name="Ensembl"/>
        </authorList>
    </citation>
    <scope>IDENTIFICATION</scope>
    <source>
        <strain evidence="1">broiler</strain>
    </source>
</reference>